<dbReference type="Gene3D" id="2.40.50.100">
    <property type="match status" value="1"/>
</dbReference>
<dbReference type="InterPro" id="IPR003593">
    <property type="entry name" value="AAA+_ATPase"/>
</dbReference>
<dbReference type="GO" id="GO:0015697">
    <property type="term" value="P:quaternary ammonium group transport"/>
    <property type="evidence" value="ECO:0007669"/>
    <property type="project" value="UniProtKB-ARBA"/>
</dbReference>
<keyword evidence="7" id="KW-0472">Membrane</keyword>
<reference evidence="10" key="1">
    <citation type="journal article" date="2020" name="MBio">
        <title>Horizontal gene transfer to a defensive symbiont with a reduced genome amongst a multipartite beetle microbiome.</title>
        <authorList>
            <person name="Waterworth S.C."/>
            <person name="Florez L.V."/>
            <person name="Rees E.R."/>
            <person name="Hertweck C."/>
            <person name="Kaltenpoth M."/>
            <person name="Kwan J.C."/>
        </authorList>
    </citation>
    <scope>NUCLEOTIDE SEQUENCE [LARGE SCALE GENOMIC DNA]</scope>
</reference>
<evidence type="ECO:0000256" key="4">
    <source>
        <dbReference type="ARBA" id="ARBA00022741"/>
    </source>
</evidence>
<evidence type="ECO:0000256" key="5">
    <source>
        <dbReference type="ARBA" id="ARBA00022840"/>
    </source>
</evidence>
<organism evidence="9 10">
    <name type="scientific">Acinetobacter bereziniae</name>
    <name type="common">Acinetobacter genomosp. 10</name>
    <dbReference type="NCBI Taxonomy" id="106648"/>
    <lineage>
        <taxon>Bacteria</taxon>
        <taxon>Pseudomonadati</taxon>
        <taxon>Pseudomonadota</taxon>
        <taxon>Gammaproteobacteria</taxon>
        <taxon>Moraxellales</taxon>
        <taxon>Moraxellaceae</taxon>
        <taxon>Acinetobacter</taxon>
    </lineage>
</organism>
<evidence type="ECO:0000256" key="6">
    <source>
        <dbReference type="ARBA" id="ARBA00022967"/>
    </source>
</evidence>
<keyword evidence="6" id="KW-1278">Translocase</keyword>
<keyword evidence="3" id="KW-0997">Cell inner membrane</keyword>
<feature type="domain" description="ABC transporter" evidence="8">
    <location>
        <begin position="39"/>
        <end position="269"/>
    </location>
</feature>
<dbReference type="SUPFAM" id="SSF52540">
    <property type="entry name" value="P-loop containing nucleoside triphosphate hydrolases"/>
    <property type="match status" value="1"/>
</dbReference>
<comment type="caution">
    <text evidence="9">The sequence shown here is derived from an EMBL/GenBank/DDBJ whole genome shotgun (WGS) entry which is preliminary data.</text>
</comment>
<evidence type="ECO:0000256" key="1">
    <source>
        <dbReference type="ARBA" id="ARBA00022448"/>
    </source>
</evidence>
<dbReference type="InterPro" id="IPR050093">
    <property type="entry name" value="ABC_SmlMolc_Importer"/>
</dbReference>
<dbReference type="Gene3D" id="3.40.50.300">
    <property type="entry name" value="P-loop containing nucleotide triphosphate hydrolases"/>
    <property type="match status" value="1"/>
</dbReference>
<accession>A0A833PDB1</accession>
<dbReference type="PROSITE" id="PS50893">
    <property type="entry name" value="ABC_TRANSPORTER_2"/>
    <property type="match status" value="1"/>
</dbReference>
<evidence type="ECO:0000313" key="10">
    <source>
        <dbReference type="Proteomes" id="UP000490535"/>
    </source>
</evidence>
<proteinExistence type="predicted"/>
<dbReference type="InterPro" id="IPR008995">
    <property type="entry name" value="Mo/tungstate-bd_C_term_dom"/>
</dbReference>
<gene>
    <name evidence="9" type="primary">cysA_1</name>
    <name evidence="9" type="ORF">GAK29_01532</name>
</gene>
<keyword evidence="1" id="KW-0813">Transport</keyword>
<dbReference type="EMBL" id="WNDP01000029">
    <property type="protein sequence ID" value="KAF1026033.1"/>
    <property type="molecule type" value="Genomic_DNA"/>
</dbReference>
<dbReference type="PANTHER" id="PTHR42781">
    <property type="entry name" value="SPERMIDINE/PUTRESCINE IMPORT ATP-BINDING PROTEIN POTA"/>
    <property type="match status" value="1"/>
</dbReference>
<dbReference type="Proteomes" id="UP000490535">
    <property type="component" value="Unassembled WGS sequence"/>
</dbReference>
<evidence type="ECO:0000259" key="8">
    <source>
        <dbReference type="PROSITE" id="PS50893"/>
    </source>
</evidence>
<dbReference type="InterPro" id="IPR017871">
    <property type="entry name" value="ABC_transporter-like_CS"/>
</dbReference>
<dbReference type="PANTHER" id="PTHR42781:SF5">
    <property type="entry name" value="PUTRESCINE TRANSPORT ATP-BINDING PROTEIN POTG"/>
    <property type="match status" value="1"/>
</dbReference>
<dbReference type="GO" id="GO:0005524">
    <property type="term" value="F:ATP binding"/>
    <property type="evidence" value="ECO:0007669"/>
    <property type="project" value="UniProtKB-KW"/>
</dbReference>
<dbReference type="InterPro" id="IPR003439">
    <property type="entry name" value="ABC_transporter-like_ATP-bd"/>
</dbReference>
<dbReference type="PROSITE" id="PS00211">
    <property type="entry name" value="ABC_TRANSPORTER_1"/>
    <property type="match status" value="1"/>
</dbReference>
<evidence type="ECO:0000256" key="3">
    <source>
        <dbReference type="ARBA" id="ARBA00022519"/>
    </source>
</evidence>
<dbReference type="Pfam" id="PF00005">
    <property type="entry name" value="ABC_tran"/>
    <property type="match status" value="1"/>
</dbReference>
<name>A0A833PDB1_ACIBZ</name>
<dbReference type="InterPro" id="IPR027417">
    <property type="entry name" value="P-loop_NTPase"/>
</dbReference>
<sequence length="397" mass="44935">MQIPSHLQNSRTGQVMPNSAGHLLSTLRTFKMAESKTVLEVMDIQKSFGSSRVLEHINLDLKAGEFVSFLGPSGCGKTTLLRIIAGLEQPDYGKVIKQQIDITHFNTAKRKCGIVFQNYALFPNLTVAENIAFGLHKKHWSVQDIQLRINELLNLVELPNISEKYPNQLSGGQQQRVALARAIAPNPDILLLDEPLSALDALVRLNLRQKIRTIQCQLNLPAIMVTHDQEEALSISDRVAVMNKGVIEQLDTPHNIYYKPQTRFVAEFIGSMNFIQTVAVDTHRLKMNEQSIIEFPHLSFVQDEHYEIAFRPENVKLVAGNESSTEYLNLAVNIVNTEFLGAKRRLFCVVKNQDQADDNMLQVDVDHQHLVVVQDEMYLQVPIRDLHVFDSRGHARC</sequence>
<dbReference type="FunFam" id="3.40.50.300:FF:000425">
    <property type="entry name" value="Probable ABC transporter, ATP-binding subunit"/>
    <property type="match status" value="1"/>
</dbReference>
<dbReference type="SMART" id="SM00382">
    <property type="entry name" value="AAA"/>
    <property type="match status" value="1"/>
</dbReference>
<keyword evidence="4" id="KW-0547">Nucleotide-binding</keyword>
<keyword evidence="2" id="KW-1003">Cell membrane</keyword>
<evidence type="ECO:0000313" key="9">
    <source>
        <dbReference type="EMBL" id="KAF1026033.1"/>
    </source>
</evidence>
<dbReference type="GO" id="GO:0016887">
    <property type="term" value="F:ATP hydrolysis activity"/>
    <property type="evidence" value="ECO:0007669"/>
    <property type="project" value="InterPro"/>
</dbReference>
<keyword evidence="5 9" id="KW-0067">ATP-binding</keyword>
<dbReference type="Gene3D" id="2.40.50.140">
    <property type="entry name" value="Nucleic acid-binding proteins"/>
    <property type="match status" value="1"/>
</dbReference>
<dbReference type="AlphaFoldDB" id="A0A833PDB1"/>
<protein>
    <submittedName>
        <fullName evidence="9">Sulfate/thiosulfate import ATP-binding protein CysA</fullName>
    </submittedName>
</protein>
<evidence type="ECO:0000256" key="2">
    <source>
        <dbReference type="ARBA" id="ARBA00022475"/>
    </source>
</evidence>
<evidence type="ECO:0000256" key="7">
    <source>
        <dbReference type="ARBA" id="ARBA00023136"/>
    </source>
</evidence>
<dbReference type="InterPro" id="IPR012340">
    <property type="entry name" value="NA-bd_OB-fold"/>
</dbReference>
<dbReference type="SUPFAM" id="SSF50331">
    <property type="entry name" value="MOP-like"/>
    <property type="match status" value="1"/>
</dbReference>